<evidence type="ECO:0000256" key="1">
    <source>
        <dbReference type="ARBA" id="ARBA00000563"/>
    </source>
</evidence>
<dbReference type="InterPro" id="IPR038649">
    <property type="entry name" value="EXOI_SH3_sf"/>
</dbReference>
<keyword evidence="19" id="KW-1185">Reference proteome</keyword>
<keyword evidence="5 15" id="KW-0479">Metal-binding</keyword>
<dbReference type="OrthoDB" id="9763470at2"/>
<keyword evidence="9 15" id="KW-0460">Magnesium</keyword>
<dbReference type="Pfam" id="PF08411">
    <property type="entry name" value="ExoI_SH3"/>
    <property type="match status" value="1"/>
</dbReference>
<organism evidence="18 19">
    <name type="scientific">Aliikangiella coralliicola</name>
    <dbReference type="NCBI Taxonomy" id="2592383"/>
    <lineage>
        <taxon>Bacteria</taxon>
        <taxon>Pseudomonadati</taxon>
        <taxon>Pseudomonadota</taxon>
        <taxon>Gammaproteobacteria</taxon>
        <taxon>Oceanospirillales</taxon>
        <taxon>Pleioneaceae</taxon>
        <taxon>Aliikangiella</taxon>
    </lineage>
</organism>
<dbReference type="InterPro" id="IPR013620">
    <property type="entry name" value="Exonuc_1_SH3"/>
</dbReference>
<evidence type="ECO:0000313" key="19">
    <source>
        <dbReference type="Proteomes" id="UP000315439"/>
    </source>
</evidence>
<comment type="catalytic activity">
    <reaction evidence="1 13">
        <text>Exonucleolytic cleavage in the 3'- to 5'-direction to yield nucleoside 5'-phosphates.</text>
        <dbReference type="EC" id="3.1.11.1"/>
    </reaction>
</comment>
<dbReference type="InterPro" id="IPR023607">
    <property type="entry name" value="Exodeoxyribonuclease_I"/>
</dbReference>
<dbReference type="GO" id="GO:0046872">
    <property type="term" value="F:metal ion binding"/>
    <property type="evidence" value="ECO:0007669"/>
    <property type="project" value="UniProtKB-KW"/>
</dbReference>
<evidence type="ECO:0000256" key="7">
    <source>
        <dbReference type="ARBA" id="ARBA00022801"/>
    </source>
</evidence>
<evidence type="ECO:0000256" key="2">
    <source>
        <dbReference type="ARBA" id="ARBA00012108"/>
    </source>
</evidence>
<accession>A0A545UG89</accession>
<reference evidence="18 19" key="1">
    <citation type="submission" date="2019-07" db="EMBL/GenBank/DDBJ databases">
        <title>Draft genome for Aliikangiella sp. M105.</title>
        <authorList>
            <person name="Wang G."/>
        </authorList>
    </citation>
    <scope>NUCLEOTIDE SEQUENCE [LARGE SCALE GENOMIC DNA]</scope>
    <source>
        <strain evidence="18 19">M105</strain>
    </source>
</reference>
<feature type="domain" description="ExoI C-terminal" evidence="17">
    <location>
        <begin position="353"/>
        <end position="473"/>
    </location>
</feature>
<dbReference type="Pfam" id="PF00929">
    <property type="entry name" value="RNase_T"/>
    <property type="match status" value="1"/>
</dbReference>
<proteinExistence type="predicted"/>
<dbReference type="InterPro" id="IPR058561">
    <property type="entry name" value="Exonuc_1_C"/>
</dbReference>
<evidence type="ECO:0000256" key="4">
    <source>
        <dbReference type="ARBA" id="ARBA00022722"/>
    </source>
</evidence>
<dbReference type="FunFam" id="3.30.420.10:FF:000033">
    <property type="entry name" value="Exodeoxyribonuclease I"/>
    <property type="match status" value="1"/>
</dbReference>
<dbReference type="GO" id="GO:0008310">
    <property type="term" value="F:single-stranded DNA 3'-5' DNA exonuclease activity"/>
    <property type="evidence" value="ECO:0007669"/>
    <property type="project" value="UniProtKB-EC"/>
</dbReference>
<dbReference type="EC" id="3.1.11.1" evidence="2 13"/>
<evidence type="ECO:0000256" key="13">
    <source>
        <dbReference type="PIRNR" id="PIRNR000977"/>
    </source>
</evidence>
<feature type="binding site" evidence="15">
    <location>
        <position position="10"/>
    </location>
    <ligand>
        <name>Mg(2+)</name>
        <dbReference type="ChEBI" id="CHEBI:18420"/>
        <label>2</label>
    </ligand>
</feature>
<dbReference type="InterPro" id="IPR013520">
    <property type="entry name" value="Ribonucl_H"/>
</dbReference>
<dbReference type="SMART" id="SM00479">
    <property type="entry name" value="EXOIII"/>
    <property type="match status" value="1"/>
</dbReference>
<feature type="binding site" evidence="15">
    <location>
        <position position="8"/>
    </location>
    <ligand>
        <name>Mg(2+)</name>
        <dbReference type="ChEBI" id="CHEBI:18420"/>
        <label>1</label>
    </ligand>
</feature>
<dbReference type="AlphaFoldDB" id="A0A545UG89"/>
<dbReference type="PIRSF" id="PIRSF000977">
    <property type="entry name" value="Exodeoxyribonuclease_I"/>
    <property type="match status" value="1"/>
</dbReference>
<keyword evidence="6 13" id="KW-0227">DNA damage</keyword>
<dbReference type="CDD" id="cd06138">
    <property type="entry name" value="ExoI_N"/>
    <property type="match status" value="1"/>
</dbReference>
<dbReference type="InterPro" id="IPR022894">
    <property type="entry name" value="Oligoribonuclease"/>
</dbReference>
<comment type="caution">
    <text evidence="18">The sequence shown here is derived from an EMBL/GenBank/DDBJ whole genome shotgun (WGS) entry which is preliminary data.</text>
</comment>
<dbReference type="PANTHER" id="PTHR11046">
    <property type="entry name" value="OLIGORIBONUCLEASE, MITOCHONDRIAL"/>
    <property type="match status" value="1"/>
</dbReference>
<evidence type="ECO:0000259" key="16">
    <source>
        <dbReference type="PROSITE" id="PS51784"/>
    </source>
</evidence>
<comment type="subunit">
    <text evidence="12">Monomer. Interacts with ssb (via C-terminus); this interaction stimulates the exonuclease activity by recruiting the enzyme to its substrate.</text>
</comment>
<evidence type="ECO:0000256" key="6">
    <source>
        <dbReference type="ARBA" id="ARBA00022763"/>
    </source>
</evidence>
<evidence type="ECO:0000313" key="18">
    <source>
        <dbReference type="EMBL" id="TQV88413.1"/>
    </source>
</evidence>
<dbReference type="PANTHER" id="PTHR11046:SF11">
    <property type="entry name" value="EXODEOXYRIBONUCLEASE I"/>
    <property type="match status" value="1"/>
</dbReference>
<keyword evidence="11 13" id="KW-0234">DNA repair</keyword>
<feature type="binding site" evidence="14">
    <location>
        <position position="10"/>
    </location>
    <ligand>
        <name>substrate</name>
    </ligand>
</feature>
<keyword evidence="8 13" id="KW-0269">Exonuclease</keyword>
<dbReference type="RefSeq" id="WP_142892921.1">
    <property type="nucleotide sequence ID" value="NZ_ML660162.1"/>
</dbReference>
<evidence type="ECO:0000256" key="11">
    <source>
        <dbReference type="ARBA" id="ARBA00023204"/>
    </source>
</evidence>
<dbReference type="GO" id="GO:0003677">
    <property type="term" value="F:DNA binding"/>
    <property type="evidence" value="ECO:0007669"/>
    <property type="project" value="UniProtKB-KW"/>
</dbReference>
<evidence type="ECO:0000256" key="14">
    <source>
        <dbReference type="PIRSR" id="PIRSR000977-1"/>
    </source>
</evidence>
<feature type="binding site" evidence="14">
    <location>
        <position position="158"/>
    </location>
    <ligand>
        <name>substrate</name>
    </ligand>
</feature>
<comment type="cofactor">
    <cofactor evidence="15">
        <name>Mg(2+)</name>
        <dbReference type="ChEBI" id="CHEBI:18420"/>
    </cofactor>
    <text evidence="15">Binds 2 Mg(2+) ions per monomer.</text>
</comment>
<evidence type="ECO:0000256" key="3">
    <source>
        <dbReference type="ARBA" id="ARBA00019900"/>
    </source>
</evidence>
<feature type="domain" description="ExoI SH3-like" evidence="16">
    <location>
        <begin position="195"/>
        <end position="350"/>
    </location>
</feature>
<dbReference type="InterPro" id="IPR034747">
    <property type="entry name" value="EXOI_SH3"/>
</dbReference>
<dbReference type="Gene3D" id="1.20.1280.70">
    <property type="entry name" value="Exonuclease ExoI, domain 3"/>
    <property type="match status" value="1"/>
</dbReference>
<keyword evidence="10" id="KW-0238">DNA-binding</keyword>
<dbReference type="InterPro" id="IPR036397">
    <property type="entry name" value="RNaseH_sf"/>
</dbReference>
<dbReference type="PROSITE" id="PS51784">
    <property type="entry name" value="EXOI_SH3"/>
    <property type="match status" value="1"/>
</dbReference>
<feature type="binding site" evidence="15">
    <location>
        <position position="179"/>
    </location>
    <ligand>
        <name>Mg(2+)</name>
        <dbReference type="ChEBI" id="CHEBI:18420"/>
        <label>2</label>
    </ligand>
</feature>
<dbReference type="InterPro" id="IPR012337">
    <property type="entry name" value="RNaseH-like_sf"/>
</dbReference>
<dbReference type="GO" id="GO:0006281">
    <property type="term" value="P:DNA repair"/>
    <property type="evidence" value="ECO:0007669"/>
    <property type="project" value="UniProtKB-KW"/>
</dbReference>
<dbReference type="NCBIfam" id="NF008746">
    <property type="entry name" value="PRK11779.1"/>
    <property type="match status" value="1"/>
</dbReference>
<evidence type="ECO:0000256" key="10">
    <source>
        <dbReference type="ARBA" id="ARBA00023125"/>
    </source>
</evidence>
<name>A0A545UG89_9GAMM</name>
<dbReference type="GO" id="GO:0000175">
    <property type="term" value="F:3'-5'-RNA exonuclease activity"/>
    <property type="evidence" value="ECO:0007669"/>
    <property type="project" value="InterPro"/>
</dbReference>
<evidence type="ECO:0000256" key="9">
    <source>
        <dbReference type="ARBA" id="ARBA00022842"/>
    </source>
</evidence>
<dbReference type="Gene3D" id="3.30.1520.20">
    <property type="entry name" value="Exonuclease ExoI, domain 2"/>
    <property type="match status" value="1"/>
</dbReference>
<evidence type="ECO:0000256" key="5">
    <source>
        <dbReference type="ARBA" id="ARBA00022723"/>
    </source>
</evidence>
<dbReference type="Gene3D" id="3.30.420.10">
    <property type="entry name" value="Ribonuclease H-like superfamily/Ribonuclease H"/>
    <property type="match status" value="1"/>
</dbReference>
<dbReference type="Proteomes" id="UP000315439">
    <property type="component" value="Unassembled WGS sequence"/>
</dbReference>
<dbReference type="EMBL" id="VIKS01000004">
    <property type="protein sequence ID" value="TQV88413.1"/>
    <property type="molecule type" value="Genomic_DNA"/>
</dbReference>
<dbReference type="Pfam" id="PF26016">
    <property type="entry name" value="ExoI_C"/>
    <property type="match status" value="1"/>
</dbReference>
<protein>
    <recommendedName>
        <fullName evidence="3 13">Exodeoxyribonuclease I</fullName>
        <ecNumber evidence="2 13">3.1.11.1</ecNumber>
    </recommendedName>
</protein>
<evidence type="ECO:0000256" key="12">
    <source>
        <dbReference type="ARBA" id="ARBA00046792"/>
    </source>
</evidence>
<dbReference type="PROSITE" id="PS51785">
    <property type="entry name" value="EXOI_C"/>
    <property type="match status" value="1"/>
</dbReference>
<sequence>METFYWFDFETFGANPARDRPAQFAGIRTDMDFNIIDEPLNLFCKPADDFLPHPEACLITGITPQLALEKGICERDFFRQIHLELSTPGTCAVGYNSIRFDDEVVRFGLYRNFFDAYTREWQNGNSRWDIIDMLRMTHALRPEGINWVKNEDGNPSFRLEQLSVANNVEHENAHDALADVYATIAMAKLVKECQPKLFDYLFKLRDKRQVAAKIDLITHQPFVHCSAMLGPQHQYCAVMLPLVAHPTNKNSAICLDLTKPIDDLSSIDADTIKQRIFTRQDDLPEGVNRLPIKEVHYNKCPAVAPLNVLSQKVQDRLGINVADCLKVAESLKPQLQEIKGKLLTAYQENQFEPITNPDFALYSGGFFKPSDRNKMDKIRASDWDALANSEFNFDDKRLPEMLFRYRARNAPDTLSEAEQDKWRKLKQENLLDESSGSTLQFNDLMKSLEFLQQDYDNDRQILEDVKNYALQLVATLTE</sequence>
<dbReference type="SUPFAM" id="SSF53098">
    <property type="entry name" value="Ribonuclease H-like"/>
    <property type="match status" value="1"/>
</dbReference>
<keyword evidence="7 13" id="KW-0378">Hydrolase</keyword>
<evidence type="ECO:0000259" key="17">
    <source>
        <dbReference type="PROSITE" id="PS51785"/>
    </source>
</evidence>
<keyword evidence="4 13" id="KW-0540">Nuclease</keyword>
<evidence type="ECO:0000256" key="8">
    <source>
        <dbReference type="ARBA" id="ARBA00022839"/>
    </source>
</evidence>
<dbReference type="Gene3D" id="1.10.287.1240">
    <property type="match status" value="1"/>
</dbReference>
<evidence type="ECO:0000256" key="15">
    <source>
        <dbReference type="PIRSR" id="PIRSR000977-2"/>
    </source>
</evidence>
<gene>
    <name evidence="18" type="primary">sbcB</name>
    <name evidence="18" type="ORF">FLL46_07780</name>
</gene>